<evidence type="ECO:0000256" key="6">
    <source>
        <dbReference type="RuleBase" id="RU000505"/>
    </source>
</evidence>
<dbReference type="InterPro" id="IPR014746">
    <property type="entry name" value="Gln_synth/guanido_kin_cat_dom"/>
</dbReference>
<evidence type="ECO:0000256" key="5">
    <source>
        <dbReference type="PROSITE-ProRule" id="PRU00843"/>
    </source>
</evidence>
<sequence length="378" mass="42104">MMRFSTLMKHPADWMTGKNANNEVVITSRIRLARNVRDLPFPGWAKKAERIDSMELIRGKVEALKVMKNGFSHELSELEPLQKQVLVERHLISREQAARGQGSAAVVDRGQRLSLMINEEDHLRMQSIRAGLHLREAHRLLGKVDDALEDELAFAFDADLGYLTACPTNLGTGMRASAMLHLPALVLTEQIGQVLQAVNKIGLAVRGLFGEGTESLGHLFQISNQSTLGESEEAIISRLERVIAQIETHETNARLKMLEDEPNQLSDRIGRAYGTLGYATIFESKEAFSHISLLRMGAAMGYFPEGTMQVCDSMMMDIQPAHLQLHAGAELEPEERDLIRAEILRTRLQSLEAPAINVLTNKNASDEDTTGDLNFENE</sequence>
<feature type="binding site" evidence="5">
    <location>
        <begin position="175"/>
        <end position="179"/>
    </location>
    <ligand>
        <name>ATP</name>
        <dbReference type="ChEBI" id="CHEBI:30616"/>
    </ligand>
</feature>
<reference evidence="9" key="1">
    <citation type="journal article" date="2019" name="Int. J. Syst. Evol. Microbiol.">
        <title>The Global Catalogue of Microorganisms (GCM) 10K type strain sequencing project: providing services to taxonomists for standard genome sequencing and annotation.</title>
        <authorList>
            <consortium name="The Broad Institute Genomics Platform"/>
            <consortium name="The Broad Institute Genome Sequencing Center for Infectious Disease"/>
            <person name="Wu L."/>
            <person name="Ma J."/>
        </authorList>
    </citation>
    <scope>NUCLEOTIDE SEQUENCE [LARGE SCALE GENOMIC DNA]</scope>
    <source>
        <strain evidence="9">CCUG 57942</strain>
    </source>
</reference>
<dbReference type="Gene3D" id="3.30.590.10">
    <property type="entry name" value="Glutamine synthetase/guanido kinase, catalytic domain"/>
    <property type="match status" value="1"/>
</dbReference>
<proteinExistence type="inferred from homology"/>
<dbReference type="EMBL" id="JBHUJB010000051">
    <property type="protein sequence ID" value="MFD2159775.1"/>
    <property type="molecule type" value="Genomic_DNA"/>
</dbReference>
<dbReference type="SUPFAM" id="SSF55931">
    <property type="entry name" value="Glutamine synthetase/guanido kinase"/>
    <property type="match status" value="1"/>
</dbReference>
<dbReference type="InterPro" id="IPR022415">
    <property type="entry name" value="ATP-guanido_PTrfase_AS"/>
</dbReference>
<dbReference type="PROSITE" id="PS51510">
    <property type="entry name" value="PHOSPHAGEN_KINASE_C"/>
    <property type="match status" value="1"/>
</dbReference>
<keyword evidence="4 5" id="KW-0067">ATP-binding</keyword>
<accession>A0ABW4ZDL0</accession>
<keyword evidence="2 5" id="KW-0547">Nucleotide-binding</keyword>
<evidence type="ECO:0000256" key="3">
    <source>
        <dbReference type="ARBA" id="ARBA00022777"/>
    </source>
</evidence>
<dbReference type="InterPro" id="IPR023660">
    <property type="entry name" value="Arg_Kinase"/>
</dbReference>
<dbReference type="Pfam" id="PF00217">
    <property type="entry name" value="ATP-gua_Ptrans"/>
    <property type="match status" value="1"/>
</dbReference>
<dbReference type="RefSeq" id="WP_377089647.1">
    <property type="nucleotide sequence ID" value="NZ_JBHSJL010000014.1"/>
</dbReference>
<dbReference type="EC" id="2.7.14.1" evidence="8"/>
<evidence type="ECO:0000313" key="8">
    <source>
        <dbReference type="EMBL" id="MFD2159775.1"/>
    </source>
</evidence>
<dbReference type="PANTHER" id="PTHR11547">
    <property type="entry name" value="ARGININE OR CREATINE KINASE"/>
    <property type="match status" value="1"/>
</dbReference>
<feature type="binding site" evidence="5">
    <location>
        <begin position="206"/>
        <end position="211"/>
    </location>
    <ligand>
        <name>ATP</name>
        <dbReference type="ChEBI" id="CHEBI:30616"/>
    </ligand>
</feature>
<dbReference type="InterPro" id="IPR000749">
    <property type="entry name" value="ATP-guanido_PTrfase"/>
</dbReference>
<feature type="domain" description="Phosphagen kinase C-terminal" evidence="7">
    <location>
        <begin position="24"/>
        <end position="253"/>
    </location>
</feature>
<evidence type="ECO:0000256" key="2">
    <source>
        <dbReference type="ARBA" id="ARBA00022741"/>
    </source>
</evidence>
<dbReference type="PANTHER" id="PTHR11547:SF38">
    <property type="entry name" value="ARGININE KINASE 1-RELATED"/>
    <property type="match status" value="1"/>
</dbReference>
<name>A0ABW4ZDL0_9BACT</name>
<keyword evidence="3 5" id="KW-0418">Kinase</keyword>
<gene>
    <name evidence="8" type="ORF">ACFSW8_12770</name>
</gene>
<dbReference type="GO" id="GO:1990424">
    <property type="term" value="F:protein arginine kinase activity"/>
    <property type="evidence" value="ECO:0007669"/>
    <property type="project" value="UniProtKB-EC"/>
</dbReference>
<evidence type="ECO:0000256" key="1">
    <source>
        <dbReference type="ARBA" id="ARBA00022679"/>
    </source>
</evidence>
<evidence type="ECO:0000256" key="4">
    <source>
        <dbReference type="ARBA" id="ARBA00022840"/>
    </source>
</evidence>
<keyword evidence="9" id="KW-1185">Reference proteome</keyword>
<comment type="similarity">
    <text evidence="5 6">Belongs to the ATP:guanido phosphotransferase family.</text>
</comment>
<evidence type="ECO:0000313" key="9">
    <source>
        <dbReference type="Proteomes" id="UP001597389"/>
    </source>
</evidence>
<feature type="binding site" evidence="5">
    <location>
        <position position="90"/>
    </location>
    <ligand>
        <name>ATP</name>
        <dbReference type="ChEBI" id="CHEBI:30616"/>
    </ligand>
</feature>
<evidence type="ECO:0000259" key="7">
    <source>
        <dbReference type="PROSITE" id="PS51510"/>
    </source>
</evidence>
<dbReference type="PROSITE" id="PS00112">
    <property type="entry name" value="PHOSPHAGEN_KINASE"/>
    <property type="match status" value="1"/>
</dbReference>
<dbReference type="NCBIfam" id="NF002194">
    <property type="entry name" value="PRK01059.1-4"/>
    <property type="match status" value="1"/>
</dbReference>
<comment type="caution">
    <text evidence="8">The sequence shown here is derived from an EMBL/GenBank/DDBJ whole genome shotgun (WGS) entry which is preliminary data.</text>
</comment>
<feature type="binding site" evidence="5">
    <location>
        <position position="124"/>
    </location>
    <ligand>
        <name>ATP</name>
        <dbReference type="ChEBI" id="CHEBI:30616"/>
    </ligand>
</feature>
<dbReference type="Proteomes" id="UP001597389">
    <property type="component" value="Unassembled WGS sequence"/>
</dbReference>
<feature type="binding site" evidence="5">
    <location>
        <begin position="27"/>
        <end position="31"/>
    </location>
    <ligand>
        <name>ATP</name>
        <dbReference type="ChEBI" id="CHEBI:30616"/>
    </ligand>
</feature>
<organism evidence="8 9">
    <name type="scientific">Rubritalea tangerina</name>
    <dbReference type="NCBI Taxonomy" id="430798"/>
    <lineage>
        <taxon>Bacteria</taxon>
        <taxon>Pseudomonadati</taxon>
        <taxon>Verrucomicrobiota</taxon>
        <taxon>Verrucomicrobiia</taxon>
        <taxon>Verrucomicrobiales</taxon>
        <taxon>Rubritaleaceae</taxon>
        <taxon>Rubritalea</taxon>
    </lineage>
</organism>
<dbReference type="CDD" id="cd07930">
    <property type="entry name" value="bacterial_phosphagen_kinase"/>
    <property type="match status" value="1"/>
</dbReference>
<keyword evidence="1 5" id="KW-0808">Transferase</keyword>
<protein>
    <submittedName>
        <fullName evidence="8">Protein arginine kinase</fullName>
        <ecNumber evidence="8">2.7.14.1</ecNumber>
    </submittedName>
</protein>
<dbReference type="InterPro" id="IPR022414">
    <property type="entry name" value="ATP-guanido_PTrfase_cat"/>
</dbReference>